<gene>
    <name evidence="2" type="ORF">GKE97_20160</name>
</gene>
<evidence type="ECO:0000313" key="3">
    <source>
        <dbReference type="Proteomes" id="UP000434475"/>
    </source>
</evidence>
<dbReference type="AlphaFoldDB" id="A0A6I2R9D1"/>
<sequence length="212" mass="24502">MFEYDAKIDPKPENIHEDIFNICLQLTKSNVPISEIKLATEVYKTLAAQHRDDSLEDAMLALGVGTREELLEAVRIFQAWRSENPEPAQAQERTKKDDEEPNDQLQEELAQSSVNDTAMFVIDNVVRRSRLTNRYDVMERFCAVLEHRFGTGAKLDENLEKMHLATTKDVLQAIDIYFVMKDLYPDTVFGRKRMQSVWAPVFQECFPQEEVG</sequence>
<dbReference type="RefSeq" id="WP_108981932.1">
    <property type="nucleotide sequence ID" value="NZ_JAQLWY010000025.1"/>
</dbReference>
<dbReference type="EMBL" id="WKPR01000027">
    <property type="protein sequence ID" value="MSB21796.1"/>
    <property type="molecule type" value="Genomic_DNA"/>
</dbReference>
<organism evidence="2 3">
    <name type="scientific">Flavonifractor plautii</name>
    <name type="common">Fusobacterium plautii</name>
    <dbReference type="NCBI Taxonomy" id="292800"/>
    <lineage>
        <taxon>Bacteria</taxon>
        <taxon>Bacillati</taxon>
        <taxon>Bacillota</taxon>
        <taxon>Clostridia</taxon>
        <taxon>Eubacteriales</taxon>
        <taxon>Oscillospiraceae</taxon>
        <taxon>Flavonifractor</taxon>
    </lineage>
</organism>
<name>A0A6I2R9D1_FLAPL</name>
<comment type="caution">
    <text evidence="2">The sequence shown here is derived from an EMBL/GenBank/DDBJ whole genome shotgun (WGS) entry which is preliminary data.</text>
</comment>
<dbReference type="Proteomes" id="UP000434475">
    <property type="component" value="Unassembled WGS sequence"/>
</dbReference>
<evidence type="ECO:0000256" key="1">
    <source>
        <dbReference type="SAM" id="MobiDB-lite"/>
    </source>
</evidence>
<feature type="region of interest" description="Disordered" evidence="1">
    <location>
        <begin position="82"/>
        <end position="106"/>
    </location>
</feature>
<proteinExistence type="predicted"/>
<reference evidence="2 3" key="1">
    <citation type="journal article" date="2019" name="Nat. Med.">
        <title>A library of human gut bacterial isolates paired with longitudinal multiomics data enables mechanistic microbiome research.</title>
        <authorList>
            <person name="Poyet M."/>
            <person name="Groussin M."/>
            <person name="Gibbons S.M."/>
            <person name="Avila-Pacheco J."/>
            <person name="Jiang X."/>
            <person name="Kearney S.M."/>
            <person name="Perrotta A.R."/>
            <person name="Berdy B."/>
            <person name="Zhao S."/>
            <person name="Lieberman T.D."/>
            <person name="Swanson P.K."/>
            <person name="Smith M."/>
            <person name="Roesemann S."/>
            <person name="Alexander J.E."/>
            <person name="Rich S.A."/>
            <person name="Livny J."/>
            <person name="Vlamakis H."/>
            <person name="Clish C."/>
            <person name="Bullock K."/>
            <person name="Deik A."/>
            <person name="Scott J."/>
            <person name="Pierce K.A."/>
            <person name="Xavier R.J."/>
            <person name="Alm E.J."/>
        </authorList>
    </citation>
    <scope>NUCLEOTIDE SEQUENCE [LARGE SCALE GENOMIC DNA]</scope>
    <source>
        <strain evidence="2 3">BIOML-A2</strain>
    </source>
</reference>
<protein>
    <submittedName>
        <fullName evidence="2">Uncharacterized protein</fullName>
    </submittedName>
</protein>
<accession>A0A6I2R9D1</accession>
<evidence type="ECO:0000313" key="2">
    <source>
        <dbReference type="EMBL" id="MSB21796.1"/>
    </source>
</evidence>